<dbReference type="EMBL" id="JAINUF010000018">
    <property type="protein sequence ID" value="KAJ8337546.1"/>
    <property type="molecule type" value="Genomic_DNA"/>
</dbReference>
<evidence type="ECO:0000256" key="1">
    <source>
        <dbReference type="SAM" id="MobiDB-lite"/>
    </source>
</evidence>
<protein>
    <submittedName>
        <fullName evidence="2">Uncharacterized protein</fullName>
    </submittedName>
</protein>
<feature type="compositionally biased region" description="Polar residues" evidence="1">
    <location>
        <begin position="55"/>
        <end position="64"/>
    </location>
</feature>
<evidence type="ECO:0000313" key="3">
    <source>
        <dbReference type="Proteomes" id="UP001152622"/>
    </source>
</evidence>
<evidence type="ECO:0000313" key="2">
    <source>
        <dbReference type="EMBL" id="KAJ8337546.1"/>
    </source>
</evidence>
<reference evidence="2" key="1">
    <citation type="journal article" date="2023" name="Science">
        <title>Genome structures resolve the early diversification of teleost fishes.</title>
        <authorList>
            <person name="Parey E."/>
            <person name="Louis A."/>
            <person name="Montfort J."/>
            <person name="Bouchez O."/>
            <person name="Roques C."/>
            <person name="Iampietro C."/>
            <person name="Lluch J."/>
            <person name="Castinel A."/>
            <person name="Donnadieu C."/>
            <person name="Desvignes T."/>
            <person name="Floi Bucao C."/>
            <person name="Jouanno E."/>
            <person name="Wen M."/>
            <person name="Mejri S."/>
            <person name="Dirks R."/>
            <person name="Jansen H."/>
            <person name="Henkel C."/>
            <person name="Chen W.J."/>
            <person name="Zahm M."/>
            <person name="Cabau C."/>
            <person name="Klopp C."/>
            <person name="Thompson A.W."/>
            <person name="Robinson-Rechavi M."/>
            <person name="Braasch I."/>
            <person name="Lecointre G."/>
            <person name="Bobe J."/>
            <person name="Postlethwait J.H."/>
            <person name="Berthelot C."/>
            <person name="Roest Crollius H."/>
            <person name="Guiguen Y."/>
        </authorList>
    </citation>
    <scope>NUCLEOTIDE SEQUENCE</scope>
    <source>
        <strain evidence="2">WJC10195</strain>
    </source>
</reference>
<accession>A0A9Q1IFF0</accession>
<dbReference type="AlphaFoldDB" id="A0A9Q1IFF0"/>
<organism evidence="2 3">
    <name type="scientific">Synaphobranchus kaupii</name>
    <name type="common">Kaup's arrowtooth eel</name>
    <dbReference type="NCBI Taxonomy" id="118154"/>
    <lineage>
        <taxon>Eukaryota</taxon>
        <taxon>Metazoa</taxon>
        <taxon>Chordata</taxon>
        <taxon>Craniata</taxon>
        <taxon>Vertebrata</taxon>
        <taxon>Euteleostomi</taxon>
        <taxon>Actinopterygii</taxon>
        <taxon>Neopterygii</taxon>
        <taxon>Teleostei</taxon>
        <taxon>Anguilliformes</taxon>
        <taxon>Synaphobranchidae</taxon>
        <taxon>Synaphobranchus</taxon>
    </lineage>
</organism>
<gene>
    <name evidence="2" type="ORF">SKAU_G00365120</name>
</gene>
<comment type="caution">
    <text evidence="2">The sequence shown here is derived from an EMBL/GenBank/DDBJ whole genome shotgun (WGS) entry which is preliminary data.</text>
</comment>
<keyword evidence="3" id="KW-1185">Reference proteome</keyword>
<dbReference type="Proteomes" id="UP001152622">
    <property type="component" value="Chromosome 18"/>
</dbReference>
<proteinExistence type="predicted"/>
<name>A0A9Q1IFF0_SYNKA</name>
<feature type="region of interest" description="Disordered" evidence="1">
    <location>
        <begin position="46"/>
        <end position="89"/>
    </location>
</feature>
<sequence>MSPCKQEHCPLGGAIEIRSVLMSAVASVLKAEIPLRLILSLGASPSLSRGGGRANTHQLRNGTGANHCGPQKAQERSARGPGASLYECF</sequence>